<evidence type="ECO:0000259" key="2">
    <source>
        <dbReference type="SMART" id="SM00471"/>
    </source>
</evidence>
<evidence type="ECO:0000313" key="3">
    <source>
        <dbReference type="EMBL" id="WOX55940.1"/>
    </source>
</evidence>
<sequence>MIGQQEYSRSMSNGRGSRRGAVASCAEEYGGDIRHARQVSFLALRLFDELQPLHRRTGTDREYLEYAALLHDIGWVEGRAGHHRLALEMIRRDERLPFNEYERRIIGNIARYHRKSPPKESHAPFAELDASDRKRVCDLAALLRVADGLDVTHTDAIREIDCDVHPDRIVIRCAFSSPAVEEQKSALKKSALFESVYGRRLVIE</sequence>
<dbReference type="Proteomes" id="UP001626603">
    <property type="component" value="Chromosome"/>
</dbReference>
<dbReference type="Pfam" id="PF21447">
    <property type="entry name" value="Ppx-GppA_III"/>
    <property type="match status" value="1"/>
</dbReference>
<feature type="region of interest" description="Disordered" evidence="1">
    <location>
        <begin position="1"/>
        <end position="20"/>
    </location>
</feature>
<dbReference type="AlphaFoldDB" id="A0ABD8A9X4"/>
<reference evidence="3 4" key="1">
    <citation type="submission" date="2023-10" db="EMBL/GenBank/DDBJ databases">
        <title>The complete genome sequence of Methanoculleus palmolei DSM 4273.</title>
        <authorList>
            <person name="Lai S.-J."/>
            <person name="You Y.-T."/>
            <person name="Chen S.-C."/>
        </authorList>
    </citation>
    <scope>NUCLEOTIDE SEQUENCE [LARGE SCALE GENOMIC DNA]</scope>
    <source>
        <strain evidence="3 4">DSM 4273</strain>
    </source>
</reference>
<evidence type="ECO:0000256" key="1">
    <source>
        <dbReference type="SAM" id="MobiDB-lite"/>
    </source>
</evidence>
<accession>A0ABD8A9X4</accession>
<keyword evidence="4" id="KW-1185">Reference proteome</keyword>
<dbReference type="CDD" id="cd00077">
    <property type="entry name" value="HDc"/>
    <property type="match status" value="1"/>
</dbReference>
<dbReference type="SMART" id="SM00471">
    <property type="entry name" value="HDc"/>
    <property type="match status" value="1"/>
</dbReference>
<dbReference type="SUPFAM" id="SSF109604">
    <property type="entry name" value="HD-domain/PDEase-like"/>
    <property type="match status" value="1"/>
</dbReference>
<protein>
    <submittedName>
        <fullName evidence="3">HD domain-containing protein</fullName>
    </submittedName>
</protein>
<organism evidence="3 4">
    <name type="scientific">Methanoculleus palmolei</name>
    <dbReference type="NCBI Taxonomy" id="72612"/>
    <lineage>
        <taxon>Archaea</taxon>
        <taxon>Methanobacteriati</taxon>
        <taxon>Methanobacteriota</taxon>
        <taxon>Stenosarchaea group</taxon>
        <taxon>Methanomicrobia</taxon>
        <taxon>Methanomicrobiales</taxon>
        <taxon>Methanomicrobiaceae</taxon>
        <taxon>Methanoculleus</taxon>
    </lineage>
</organism>
<dbReference type="EMBL" id="CP137641">
    <property type="protein sequence ID" value="WOX55940.1"/>
    <property type="molecule type" value="Genomic_DNA"/>
</dbReference>
<dbReference type="InterPro" id="IPR003607">
    <property type="entry name" value="HD/PDEase_dom"/>
</dbReference>
<proteinExistence type="predicted"/>
<dbReference type="InterPro" id="IPR048950">
    <property type="entry name" value="Ppx_GppA_C"/>
</dbReference>
<name>A0ABD8A9X4_9EURY</name>
<dbReference type="InterPro" id="IPR050273">
    <property type="entry name" value="GppA/Ppx_hydrolase"/>
</dbReference>
<dbReference type="PANTHER" id="PTHR30005:SF0">
    <property type="entry name" value="RETROGRADE REGULATION PROTEIN 2"/>
    <property type="match status" value="1"/>
</dbReference>
<dbReference type="Gene3D" id="1.10.3210.10">
    <property type="entry name" value="Hypothetical protein af1432"/>
    <property type="match status" value="1"/>
</dbReference>
<feature type="domain" description="HD/PDEase" evidence="2">
    <location>
        <begin position="28"/>
        <end position="161"/>
    </location>
</feature>
<dbReference type="PANTHER" id="PTHR30005">
    <property type="entry name" value="EXOPOLYPHOSPHATASE"/>
    <property type="match status" value="1"/>
</dbReference>
<evidence type="ECO:0000313" key="4">
    <source>
        <dbReference type="Proteomes" id="UP001626603"/>
    </source>
</evidence>
<gene>
    <name evidence="3" type="ORF">R6Y95_01055</name>
</gene>